<dbReference type="EMBL" id="GGEC01006792">
    <property type="protein sequence ID" value="MBW87275.1"/>
    <property type="molecule type" value="Transcribed_RNA"/>
</dbReference>
<organism evidence="2">
    <name type="scientific">Rhizophora mucronata</name>
    <name type="common">Asiatic mangrove</name>
    <dbReference type="NCBI Taxonomy" id="61149"/>
    <lineage>
        <taxon>Eukaryota</taxon>
        <taxon>Viridiplantae</taxon>
        <taxon>Streptophyta</taxon>
        <taxon>Embryophyta</taxon>
        <taxon>Tracheophyta</taxon>
        <taxon>Spermatophyta</taxon>
        <taxon>Magnoliopsida</taxon>
        <taxon>eudicotyledons</taxon>
        <taxon>Gunneridae</taxon>
        <taxon>Pentapetalae</taxon>
        <taxon>rosids</taxon>
        <taxon>fabids</taxon>
        <taxon>Malpighiales</taxon>
        <taxon>Rhizophoraceae</taxon>
        <taxon>Rhizophora</taxon>
    </lineage>
</organism>
<dbReference type="AlphaFoldDB" id="A0A2P2J1B3"/>
<keyword evidence="1" id="KW-0472">Membrane</keyword>
<evidence type="ECO:0000313" key="2">
    <source>
        <dbReference type="EMBL" id="MBW87275.1"/>
    </source>
</evidence>
<reference evidence="2" key="1">
    <citation type="submission" date="2018-02" db="EMBL/GenBank/DDBJ databases">
        <title>Rhizophora mucronata_Transcriptome.</title>
        <authorList>
            <person name="Meera S.P."/>
            <person name="Sreeshan A."/>
            <person name="Augustine A."/>
        </authorList>
    </citation>
    <scope>NUCLEOTIDE SEQUENCE</scope>
    <source>
        <tissue evidence="2">Leaf</tissue>
    </source>
</reference>
<accession>A0A2P2J1B3</accession>
<proteinExistence type="predicted"/>
<protein>
    <submittedName>
        <fullName evidence="2">Uncharacterized protein</fullName>
    </submittedName>
</protein>
<keyword evidence="1" id="KW-1133">Transmembrane helix</keyword>
<name>A0A2P2J1B3_RHIMU</name>
<evidence type="ECO:0000256" key="1">
    <source>
        <dbReference type="SAM" id="Phobius"/>
    </source>
</evidence>
<sequence>MVDYCHVSGTNLFKLSGCSRILVNIILVGTGIRMKSSS</sequence>
<keyword evidence="1" id="KW-0812">Transmembrane</keyword>
<feature type="transmembrane region" description="Helical" evidence="1">
    <location>
        <begin position="12"/>
        <end position="32"/>
    </location>
</feature>